<feature type="domain" description="DUF3447" evidence="2">
    <location>
        <begin position="112"/>
        <end position="186"/>
    </location>
</feature>
<dbReference type="InParanoid" id="A2DNZ9"/>
<dbReference type="OrthoDB" id="1577640at2759"/>
<evidence type="ECO:0000259" key="2">
    <source>
        <dbReference type="Pfam" id="PF11929"/>
    </source>
</evidence>
<keyword evidence="1" id="KW-0040">ANK repeat</keyword>
<dbReference type="KEGG" id="tva:4775869"/>
<accession>A2DNZ9</accession>
<dbReference type="Gene3D" id="1.25.40.20">
    <property type="entry name" value="Ankyrin repeat-containing domain"/>
    <property type="match status" value="3"/>
</dbReference>
<dbReference type="RefSeq" id="XP_001329983.1">
    <property type="nucleotide sequence ID" value="XM_001329948.1"/>
</dbReference>
<feature type="repeat" description="ANK" evidence="1">
    <location>
        <begin position="286"/>
        <end position="318"/>
    </location>
</feature>
<protein>
    <recommendedName>
        <fullName evidence="2">DUF3447 domain-containing protein</fullName>
    </recommendedName>
</protein>
<dbReference type="InterPro" id="IPR020683">
    <property type="entry name" value="DUF3447"/>
</dbReference>
<dbReference type="InterPro" id="IPR036770">
    <property type="entry name" value="Ankyrin_rpt-contain_sf"/>
</dbReference>
<evidence type="ECO:0000313" key="3">
    <source>
        <dbReference type="EMBL" id="EAY17848.1"/>
    </source>
</evidence>
<dbReference type="Pfam" id="PF11929">
    <property type="entry name" value="DUF3447"/>
    <property type="match status" value="1"/>
</dbReference>
<dbReference type="PANTHER" id="PTHR24182">
    <property type="entry name" value="ANKYRIN REPEAT AND SOCS BOX CONTAINING 4"/>
    <property type="match status" value="1"/>
</dbReference>
<dbReference type="Proteomes" id="UP000001542">
    <property type="component" value="Unassembled WGS sequence"/>
</dbReference>
<name>A2DNZ9_TRIV3</name>
<dbReference type="eggNOG" id="KOG0504">
    <property type="taxonomic scope" value="Eukaryota"/>
</dbReference>
<dbReference type="Pfam" id="PF12796">
    <property type="entry name" value="Ank_2"/>
    <property type="match status" value="3"/>
</dbReference>
<evidence type="ECO:0000256" key="1">
    <source>
        <dbReference type="PROSITE-ProRule" id="PRU00023"/>
    </source>
</evidence>
<feature type="repeat" description="ANK" evidence="1">
    <location>
        <begin position="418"/>
        <end position="450"/>
    </location>
</feature>
<dbReference type="InterPro" id="IPR002110">
    <property type="entry name" value="Ankyrin_rpt"/>
</dbReference>
<feature type="repeat" description="ANK" evidence="1">
    <location>
        <begin position="385"/>
        <end position="417"/>
    </location>
</feature>
<proteinExistence type="predicted"/>
<dbReference type="PRINTS" id="PR01415">
    <property type="entry name" value="ANKYRIN"/>
</dbReference>
<dbReference type="SMART" id="SM00248">
    <property type="entry name" value="ANK"/>
    <property type="match status" value="9"/>
</dbReference>
<organism evidence="3 4">
    <name type="scientific">Trichomonas vaginalis (strain ATCC PRA-98 / G3)</name>
    <dbReference type="NCBI Taxonomy" id="412133"/>
    <lineage>
        <taxon>Eukaryota</taxon>
        <taxon>Metamonada</taxon>
        <taxon>Parabasalia</taxon>
        <taxon>Trichomonadida</taxon>
        <taxon>Trichomonadidae</taxon>
        <taxon>Trichomonas</taxon>
    </lineage>
</organism>
<feature type="repeat" description="ANK" evidence="1">
    <location>
        <begin position="319"/>
        <end position="351"/>
    </location>
</feature>
<keyword evidence="4" id="KW-1185">Reference proteome</keyword>
<feature type="repeat" description="ANK" evidence="1">
    <location>
        <begin position="226"/>
        <end position="258"/>
    </location>
</feature>
<dbReference type="VEuPathDB" id="TrichDB:TVAG_010720"/>
<sequence>MFYEEFHIKFDFKDHQALRYFFNKEYGLPISYRDQKLFGGYSLDIHEKNTIYRSIMDDDKDSFIVFIESESFDRDQKLKHDLYPHSDEGLSYLELCCYHGAVNCFKLLRTKFDSEITPQCLQFSFLSGKPDILNECLKFQVPDQECMEYAIISFNIDFVTFLNTEYELEIDLNICRLWRNFQAFFIHLDISNDIENCFVVSTIFSPSLLEYFISQGVDVNATDNKLHRTALKMAALTGNKEAITLLVSHGAKINSIDLNGGSILDYVAPSCDKELIEFFIENGADITSTNLHSAANSNNYVCAEILISHGVNVNSKNNDGSSPLIIAAKHGYVEIVKLLLSHGAFINETDNEGKTALYLALRHNSIDIVKLLISHGADVNIKNNIGLSPLMTAIYQNCFEIAELLLSHGANINDKEIHGYSALHFATYKNNLDQAKFLVMHHIDINAEDNTGHNALDYAYIANFKEMILLLEQYGGQRTVMLETNV</sequence>
<reference evidence="3" key="1">
    <citation type="submission" date="2006-10" db="EMBL/GenBank/DDBJ databases">
        <authorList>
            <person name="Amadeo P."/>
            <person name="Zhao Q."/>
            <person name="Wortman J."/>
            <person name="Fraser-Liggett C."/>
            <person name="Carlton J."/>
        </authorList>
    </citation>
    <scope>NUCLEOTIDE SEQUENCE</scope>
    <source>
        <strain evidence="3">G3</strain>
    </source>
</reference>
<dbReference type="VEuPathDB" id="TrichDB:TVAGG3_0989860"/>
<reference evidence="3" key="2">
    <citation type="journal article" date="2007" name="Science">
        <title>Draft genome sequence of the sexually transmitted pathogen Trichomonas vaginalis.</title>
        <authorList>
            <person name="Carlton J.M."/>
            <person name="Hirt R.P."/>
            <person name="Silva J.C."/>
            <person name="Delcher A.L."/>
            <person name="Schatz M."/>
            <person name="Zhao Q."/>
            <person name="Wortman J.R."/>
            <person name="Bidwell S.L."/>
            <person name="Alsmark U.C.M."/>
            <person name="Besteiro S."/>
            <person name="Sicheritz-Ponten T."/>
            <person name="Noel C.J."/>
            <person name="Dacks J.B."/>
            <person name="Foster P.G."/>
            <person name="Simillion C."/>
            <person name="Van de Peer Y."/>
            <person name="Miranda-Saavedra D."/>
            <person name="Barton G.J."/>
            <person name="Westrop G.D."/>
            <person name="Mueller S."/>
            <person name="Dessi D."/>
            <person name="Fiori P.L."/>
            <person name="Ren Q."/>
            <person name="Paulsen I."/>
            <person name="Zhang H."/>
            <person name="Bastida-Corcuera F.D."/>
            <person name="Simoes-Barbosa A."/>
            <person name="Brown M.T."/>
            <person name="Hayes R.D."/>
            <person name="Mukherjee M."/>
            <person name="Okumura C.Y."/>
            <person name="Schneider R."/>
            <person name="Smith A.J."/>
            <person name="Vanacova S."/>
            <person name="Villalvazo M."/>
            <person name="Haas B.J."/>
            <person name="Pertea M."/>
            <person name="Feldblyum T.V."/>
            <person name="Utterback T.R."/>
            <person name="Shu C.L."/>
            <person name="Osoegawa K."/>
            <person name="de Jong P.J."/>
            <person name="Hrdy I."/>
            <person name="Horvathova L."/>
            <person name="Zubacova Z."/>
            <person name="Dolezal P."/>
            <person name="Malik S.B."/>
            <person name="Logsdon J.M. Jr."/>
            <person name="Henze K."/>
            <person name="Gupta A."/>
            <person name="Wang C.C."/>
            <person name="Dunne R.L."/>
            <person name="Upcroft J.A."/>
            <person name="Upcroft P."/>
            <person name="White O."/>
            <person name="Salzberg S.L."/>
            <person name="Tang P."/>
            <person name="Chiu C.-H."/>
            <person name="Lee Y.-S."/>
            <person name="Embley T.M."/>
            <person name="Coombs G.H."/>
            <person name="Mottram J.C."/>
            <person name="Tachezy J."/>
            <person name="Fraser-Liggett C.M."/>
            <person name="Johnson P.J."/>
        </authorList>
    </citation>
    <scope>NUCLEOTIDE SEQUENCE [LARGE SCALE GENOMIC DNA]</scope>
    <source>
        <strain evidence="3">G3</strain>
    </source>
</reference>
<dbReference type="PANTHER" id="PTHR24182:SF13">
    <property type="entry name" value="LD18443P"/>
    <property type="match status" value="1"/>
</dbReference>
<dbReference type="PROSITE" id="PS50297">
    <property type="entry name" value="ANK_REP_REGION"/>
    <property type="match status" value="5"/>
</dbReference>
<dbReference type="EMBL" id="DS113225">
    <property type="protein sequence ID" value="EAY17848.1"/>
    <property type="molecule type" value="Genomic_DNA"/>
</dbReference>
<dbReference type="AlphaFoldDB" id="A2DNZ9"/>
<dbReference type="SMR" id="A2DNZ9"/>
<gene>
    <name evidence="3" type="ORF">TVAG_010720</name>
</gene>
<feature type="repeat" description="ANK" evidence="1">
    <location>
        <begin position="259"/>
        <end position="291"/>
    </location>
</feature>
<evidence type="ECO:0000313" key="4">
    <source>
        <dbReference type="Proteomes" id="UP000001542"/>
    </source>
</evidence>
<feature type="repeat" description="ANK" evidence="1">
    <location>
        <begin position="352"/>
        <end position="384"/>
    </location>
</feature>
<dbReference type="SUPFAM" id="SSF48403">
    <property type="entry name" value="Ankyrin repeat"/>
    <property type="match status" value="2"/>
</dbReference>
<dbReference type="PROSITE" id="PS50088">
    <property type="entry name" value="ANK_REPEAT"/>
    <property type="match status" value="7"/>
</dbReference>
<dbReference type="STRING" id="5722.A2DNZ9"/>